<comment type="caution">
    <text evidence="2">The sequence shown here is derived from an EMBL/GenBank/DDBJ whole genome shotgun (WGS) entry which is preliminary data.</text>
</comment>
<feature type="transmembrane region" description="Helical" evidence="1">
    <location>
        <begin position="45"/>
        <end position="65"/>
    </location>
</feature>
<feature type="transmembrane region" description="Helical" evidence="1">
    <location>
        <begin position="12"/>
        <end position="33"/>
    </location>
</feature>
<reference evidence="2" key="1">
    <citation type="submission" date="2020-11" db="EMBL/GenBank/DDBJ databases">
        <title>Bacterial whole genome sequence for Panacibacter sp. DH6.</title>
        <authorList>
            <person name="Le V."/>
            <person name="Ko S."/>
            <person name="Ahn C.-Y."/>
            <person name="Oh H.-M."/>
        </authorList>
    </citation>
    <scope>NUCLEOTIDE SEQUENCE</scope>
    <source>
        <strain evidence="2">DH6</strain>
    </source>
</reference>
<gene>
    <name evidence="2" type="ORF">I5907_15400</name>
</gene>
<dbReference type="Pfam" id="PF20136">
    <property type="entry name" value="DUF6526"/>
    <property type="match status" value="1"/>
</dbReference>
<keyword evidence="1" id="KW-0472">Membrane</keyword>
<organism evidence="2 3">
    <name type="scientific">Panacibacter microcysteis</name>
    <dbReference type="NCBI Taxonomy" id="2793269"/>
    <lineage>
        <taxon>Bacteria</taxon>
        <taxon>Pseudomonadati</taxon>
        <taxon>Bacteroidota</taxon>
        <taxon>Chitinophagia</taxon>
        <taxon>Chitinophagales</taxon>
        <taxon>Chitinophagaceae</taxon>
        <taxon>Panacibacter</taxon>
    </lineage>
</organism>
<dbReference type="RefSeq" id="WP_196991702.1">
    <property type="nucleotide sequence ID" value="NZ_JADWYR010000002.1"/>
</dbReference>
<dbReference type="EMBL" id="JADWYR010000002">
    <property type="protein sequence ID" value="MBG9377629.1"/>
    <property type="molecule type" value="Genomic_DNA"/>
</dbReference>
<evidence type="ECO:0000313" key="3">
    <source>
        <dbReference type="Proteomes" id="UP000628448"/>
    </source>
</evidence>
<keyword evidence="3" id="KW-1185">Reference proteome</keyword>
<dbReference type="AlphaFoldDB" id="A0A931E9H8"/>
<sequence length="144" mass="16397">MREQNYKNHARYVFSYHVITGIALLALIIGSFINLYNSFNDHGNLYSASLIALVAVIMVAIFLFARSFALKAQDRAIRAEENLRHYVLTGRRLDQRLSMSQIIALRFASDEEMPLLAEKAIAENLSSTAIKQSVLNWRADHNRV</sequence>
<proteinExistence type="predicted"/>
<accession>A0A931E9H8</accession>
<protein>
    <submittedName>
        <fullName evidence="2">Uncharacterized protein</fullName>
    </submittedName>
</protein>
<dbReference type="Proteomes" id="UP000628448">
    <property type="component" value="Unassembled WGS sequence"/>
</dbReference>
<keyword evidence="1" id="KW-1133">Transmembrane helix</keyword>
<keyword evidence="1" id="KW-0812">Transmembrane</keyword>
<evidence type="ECO:0000256" key="1">
    <source>
        <dbReference type="SAM" id="Phobius"/>
    </source>
</evidence>
<name>A0A931E9H8_9BACT</name>
<evidence type="ECO:0000313" key="2">
    <source>
        <dbReference type="EMBL" id="MBG9377629.1"/>
    </source>
</evidence>
<dbReference type="InterPro" id="IPR045385">
    <property type="entry name" value="DUF6526"/>
</dbReference>